<dbReference type="PANTHER" id="PTHR33295:SF20">
    <property type="entry name" value="ATPASE"/>
    <property type="match status" value="1"/>
</dbReference>
<dbReference type="InterPro" id="IPR041682">
    <property type="entry name" value="AAA_14"/>
</dbReference>
<dbReference type="Proteomes" id="UP001597189">
    <property type="component" value="Unassembled WGS sequence"/>
</dbReference>
<evidence type="ECO:0000313" key="3">
    <source>
        <dbReference type="EMBL" id="MFD1454088.1"/>
    </source>
</evidence>
<comment type="caution">
    <text evidence="3">The sequence shown here is derived from an EMBL/GenBank/DDBJ whole genome shotgun (WGS) entry which is preliminary data.</text>
</comment>
<evidence type="ECO:0000259" key="1">
    <source>
        <dbReference type="Pfam" id="PF13173"/>
    </source>
</evidence>
<protein>
    <submittedName>
        <fullName evidence="3">ATP-binding protein</fullName>
    </submittedName>
</protein>
<name>A0ABW4D1T3_9LACO</name>
<gene>
    <name evidence="3" type="ORF">ACFQ44_00170</name>
</gene>
<evidence type="ECO:0000259" key="2">
    <source>
        <dbReference type="Pfam" id="PF13635"/>
    </source>
</evidence>
<dbReference type="PANTHER" id="PTHR33295">
    <property type="entry name" value="ATPASE"/>
    <property type="match status" value="1"/>
</dbReference>
<dbReference type="InterPro" id="IPR027417">
    <property type="entry name" value="P-loop_NTPase"/>
</dbReference>
<dbReference type="Pfam" id="PF13635">
    <property type="entry name" value="DUF4143"/>
    <property type="match status" value="1"/>
</dbReference>
<feature type="domain" description="AAA" evidence="1">
    <location>
        <begin position="43"/>
        <end position="172"/>
    </location>
</feature>
<accession>A0ABW4D1T3</accession>
<reference evidence="4" key="1">
    <citation type="journal article" date="2019" name="Int. J. Syst. Evol. Microbiol.">
        <title>The Global Catalogue of Microorganisms (GCM) 10K type strain sequencing project: providing services to taxonomists for standard genome sequencing and annotation.</title>
        <authorList>
            <consortium name="The Broad Institute Genomics Platform"/>
            <consortium name="The Broad Institute Genome Sequencing Center for Infectious Disease"/>
            <person name="Wu L."/>
            <person name="Ma J."/>
        </authorList>
    </citation>
    <scope>NUCLEOTIDE SEQUENCE [LARGE SCALE GENOMIC DNA]</scope>
    <source>
        <strain evidence="4">CCM 8979</strain>
    </source>
</reference>
<dbReference type="RefSeq" id="WP_236000681.1">
    <property type="nucleotide sequence ID" value="NZ_BOLN01000001.1"/>
</dbReference>
<feature type="domain" description="DUF4143" evidence="2">
    <location>
        <begin position="220"/>
        <end position="367"/>
    </location>
</feature>
<proteinExistence type="predicted"/>
<keyword evidence="3" id="KW-0067">ATP-binding</keyword>
<dbReference type="Pfam" id="PF13173">
    <property type="entry name" value="AAA_14"/>
    <property type="match status" value="1"/>
</dbReference>
<organism evidence="3 4">
    <name type="scientific">Levilactobacillus lanxiensis</name>
    <dbReference type="NCBI Taxonomy" id="2799568"/>
    <lineage>
        <taxon>Bacteria</taxon>
        <taxon>Bacillati</taxon>
        <taxon>Bacillota</taxon>
        <taxon>Bacilli</taxon>
        <taxon>Lactobacillales</taxon>
        <taxon>Lactobacillaceae</taxon>
        <taxon>Levilactobacillus</taxon>
    </lineage>
</organism>
<dbReference type="EMBL" id="JBHTOD010000001">
    <property type="protein sequence ID" value="MFD1454088.1"/>
    <property type="molecule type" value="Genomic_DNA"/>
</dbReference>
<dbReference type="GO" id="GO:0005524">
    <property type="term" value="F:ATP binding"/>
    <property type="evidence" value="ECO:0007669"/>
    <property type="project" value="UniProtKB-KW"/>
</dbReference>
<keyword evidence="4" id="KW-1185">Reference proteome</keyword>
<keyword evidence="3" id="KW-0547">Nucleotide-binding</keyword>
<evidence type="ECO:0000313" key="4">
    <source>
        <dbReference type="Proteomes" id="UP001597189"/>
    </source>
</evidence>
<dbReference type="InterPro" id="IPR025420">
    <property type="entry name" value="DUF4143"/>
</dbReference>
<dbReference type="SUPFAM" id="SSF52540">
    <property type="entry name" value="P-loop containing nucleoside triphosphate hydrolases"/>
    <property type="match status" value="1"/>
</dbReference>
<sequence>MKKYVDLLFSSSILEENGLGVTHMVVRQLYLDRLKKYQDTEFVKVITGVRRSGKTFVLRMFRDYLQESGIASNQIIFINFESMKYQHILTKEALYQYVTEHVVAHRKMYLFFDEVQRVVGWEDAINSFRVDFDADIYVSGSNASLLSGELATLLTGRMIEIPIYPLSFKEFLQFTQNTKPLELAFNDYVTEGGFPAVALVDDAEVKHSVLDGIYSSILLRDVNERAAIRNDGMLTQVATYLLSEIGNPISGNKISGVLQNEGWKGNPTSTLRYMGLLCDAFIFYPAKRYDLRGKNYLRSTAKYYAVDTGLRNVTLNRNYRDNFGHQIENIVYLELLRRGYRVDVGKYDNQEIDFVAKRGSEVAYYQVTMQLPTKDNREIGNLQALDDNYPKTLITANRMDVGEVAGIPIVHIVDWLLN</sequence>